<comment type="caution">
    <text evidence="1">The sequence shown here is derived from an EMBL/GenBank/DDBJ whole genome shotgun (WGS) entry which is preliminary data.</text>
</comment>
<sequence>MITSKGIEAFLMRHPYKSVKVPETEETVSGTIMAEIFEEQTKRGIIPSQFRFAHLVNERNKLLFFRPARAWASFLMEYHLYCLLRENGIDVTYNLNEDFEKGVDFTIWVCGKTAKLHAYYSTKSAEEWARIKRKNRHKNEEIIEFPLYKEEARVVGNVHLYTLEHVRMLVRRFCP</sequence>
<gene>
    <name evidence="1" type="ORF">D6D85_01170</name>
    <name evidence="2" type="ORF">EF810_04085</name>
</gene>
<reference evidence="2 4" key="2">
    <citation type="journal article" date="2019" name="Nat. Microbiol.">
        <title>Wide diversity of methane and short-chain alkane metabolisms in uncultured archaea.</title>
        <authorList>
            <person name="Borrel G."/>
            <person name="Adam P.S."/>
            <person name="McKay L.J."/>
            <person name="Chen L.X."/>
            <person name="Sierra-Garcia I.N."/>
            <person name="Sieber C.M."/>
            <person name="Letourneur Q."/>
            <person name="Ghozlane A."/>
            <person name="Andersen G.L."/>
            <person name="Li W.J."/>
            <person name="Hallam S.J."/>
            <person name="Muyzer G."/>
            <person name="de Oliveira V.M."/>
            <person name="Inskeep W.P."/>
            <person name="Banfield J.F."/>
            <person name="Gribaldo S."/>
        </authorList>
    </citation>
    <scope>NUCLEOTIDE SEQUENCE [LARGE SCALE GENOMIC DNA]</scope>
    <source>
        <strain evidence="2">NM4</strain>
    </source>
</reference>
<protein>
    <recommendedName>
        <fullName evidence="5">DUF4143 domain-containing protein</fullName>
    </recommendedName>
</protein>
<reference evidence="1 3" key="1">
    <citation type="submission" date="2018-10" db="EMBL/GenBank/DDBJ databases">
        <title>Co-occurring genomic capacity for anaerobic methane metabolism and dissimilatory sulfite reduction discovered in the Korarchaeota.</title>
        <authorList>
            <person name="Mckay L.J."/>
            <person name="Dlakic M."/>
            <person name="Fields M.W."/>
            <person name="Delmont T.O."/>
            <person name="Eren A.M."/>
            <person name="Jay Z.J."/>
            <person name="Klingelsmith K.B."/>
            <person name="Rusch D.B."/>
            <person name="Inskeep W.P."/>
        </authorList>
    </citation>
    <scope>NUCLEOTIDE SEQUENCE [LARGE SCALE GENOMIC DNA]</scope>
    <source>
        <strain evidence="1 3">MDKW</strain>
    </source>
</reference>
<keyword evidence="3" id="KW-1185">Reference proteome</keyword>
<dbReference type="Proteomes" id="UP000277582">
    <property type="component" value="Unassembled WGS sequence"/>
</dbReference>
<evidence type="ECO:0000313" key="2">
    <source>
        <dbReference type="EMBL" id="RZN61928.1"/>
    </source>
</evidence>
<name>A0A3R9Q0X5_9CREN</name>
<dbReference type="EMBL" id="RCOS01000021">
    <property type="protein sequence ID" value="RSN78323.1"/>
    <property type="molecule type" value="Genomic_DNA"/>
</dbReference>
<dbReference type="AlphaFoldDB" id="A0A3R9Q0X5"/>
<dbReference type="Proteomes" id="UP000316217">
    <property type="component" value="Unassembled WGS sequence"/>
</dbReference>
<dbReference type="RefSeq" id="WP_125670215.1">
    <property type="nucleotide sequence ID" value="NZ_RCOS01000021.1"/>
</dbReference>
<evidence type="ECO:0008006" key="5">
    <source>
        <dbReference type="Google" id="ProtNLM"/>
    </source>
</evidence>
<evidence type="ECO:0000313" key="1">
    <source>
        <dbReference type="EMBL" id="RSN78323.1"/>
    </source>
</evidence>
<evidence type="ECO:0000313" key="4">
    <source>
        <dbReference type="Proteomes" id="UP000316217"/>
    </source>
</evidence>
<accession>A0A3R9Q0X5</accession>
<proteinExistence type="predicted"/>
<dbReference type="EMBL" id="RXII01000063">
    <property type="protein sequence ID" value="RZN61928.1"/>
    <property type="molecule type" value="Genomic_DNA"/>
</dbReference>
<organism evidence="1 3">
    <name type="scientific">Candidatus Methanodesulfokora washburnensis</name>
    <dbReference type="NCBI Taxonomy" id="2478471"/>
    <lineage>
        <taxon>Archaea</taxon>
        <taxon>Thermoproteota</taxon>
        <taxon>Candidatus Korarchaeia</taxon>
        <taxon>Candidatus Korarchaeia incertae sedis</taxon>
        <taxon>Candidatus Methanodesulfokora</taxon>
    </lineage>
</organism>
<evidence type="ECO:0000313" key="3">
    <source>
        <dbReference type="Proteomes" id="UP000277582"/>
    </source>
</evidence>